<dbReference type="PANTHER" id="PTHR43792:SF1">
    <property type="entry name" value="N-ACETYLTRANSFERASE DOMAIN-CONTAINING PROTEIN"/>
    <property type="match status" value="1"/>
</dbReference>
<reference evidence="2 3" key="1">
    <citation type="submission" date="2020-07" db="EMBL/GenBank/DDBJ databases">
        <authorList>
            <person name="Sun Q."/>
        </authorList>
    </citation>
    <scope>NUCLEOTIDE SEQUENCE [LARGE SCALE GENOMIC DNA]</scope>
    <source>
        <strain evidence="2 3">CGMCC 1.13654</strain>
    </source>
</reference>
<dbReference type="PANTHER" id="PTHR43792">
    <property type="entry name" value="GNAT FAMILY, PUTATIVE (AFU_ORTHOLOGUE AFUA_3G00765)-RELATED-RELATED"/>
    <property type="match status" value="1"/>
</dbReference>
<dbReference type="AlphaFoldDB" id="A0A838LD60"/>
<dbReference type="InterPro" id="IPR000182">
    <property type="entry name" value="GNAT_dom"/>
</dbReference>
<sequence>MLETERLTIRRITLGDTAFMIETLNDPGFLANIGDRGVRTIEEAETYIRDRILASYEANGFGMFRVALKDSDEGIGTVGFVSREGLDGPDLGFAFLAAHTGKGYGYEAANALLDWGREVLSLPPLLAITAPENVASAALLVKLGFREEGRITLPTHGGESRLFVQG</sequence>
<evidence type="ECO:0000313" key="3">
    <source>
        <dbReference type="Proteomes" id="UP000570166"/>
    </source>
</evidence>
<evidence type="ECO:0000313" key="2">
    <source>
        <dbReference type="EMBL" id="MBA2936066.1"/>
    </source>
</evidence>
<comment type="caution">
    <text evidence="2">The sequence shown here is derived from an EMBL/GenBank/DDBJ whole genome shotgun (WGS) entry which is preliminary data.</text>
</comment>
<feature type="domain" description="N-acetyltransferase" evidence="1">
    <location>
        <begin position="7"/>
        <end position="165"/>
    </location>
</feature>
<dbReference type="PROSITE" id="PS51186">
    <property type="entry name" value="GNAT"/>
    <property type="match status" value="1"/>
</dbReference>
<organism evidence="2 3">
    <name type="scientific">Sphingomonas chungangi</name>
    <dbReference type="NCBI Taxonomy" id="2683589"/>
    <lineage>
        <taxon>Bacteria</taxon>
        <taxon>Pseudomonadati</taxon>
        <taxon>Pseudomonadota</taxon>
        <taxon>Alphaproteobacteria</taxon>
        <taxon>Sphingomonadales</taxon>
        <taxon>Sphingomonadaceae</taxon>
        <taxon>Sphingomonas</taxon>
    </lineage>
</organism>
<dbReference type="SUPFAM" id="SSF55729">
    <property type="entry name" value="Acyl-CoA N-acyltransferases (Nat)"/>
    <property type="match status" value="1"/>
</dbReference>
<keyword evidence="2" id="KW-0808">Transferase</keyword>
<name>A0A838LD60_9SPHN</name>
<accession>A0A838LD60</accession>
<dbReference type="Pfam" id="PF13302">
    <property type="entry name" value="Acetyltransf_3"/>
    <property type="match status" value="1"/>
</dbReference>
<dbReference type="EMBL" id="JACEIB010000027">
    <property type="protein sequence ID" value="MBA2936066.1"/>
    <property type="molecule type" value="Genomic_DNA"/>
</dbReference>
<dbReference type="Gene3D" id="3.40.630.30">
    <property type="match status" value="1"/>
</dbReference>
<dbReference type="RefSeq" id="WP_160363959.1">
    <property type="nucleotide sequence ID" value="NZ_JACEIB010000027.1"/>
</dbReference>
<keyword evidence="3" id="KW-1185">Reference proteome</keyword>
<dbReference type="Proteomes" id="UP000570166">
    <property type="component" value="Unassembled WGS sequence"/>
</dbReference>
<dbReference type="InterPro" id="IPR016181">
    <property type="entry name" value="Acyl_CoA_acyltransferase"/>
</dbReference>
<gene>
    <name evidence="2" type="ORF">HZF05_18445</name>
</gene>
<protein>
    <submittedName>
        <fullName evidence="2">GNAT family N-acetyltransferase</fullName>
    </submittedName>
</protein>
<dbReference type="GO" id="GO:0016747">
    <property type="term" value="F:acyltransferase activity, transferring groups other than amino-acyl groups"/>
    <property type="evidence" value="ECO:0007669"/>
    <property type="project" value="InterPro"/>
</dbReference>
<evidence type="ECO:0000259" key="1">
    <source>
        <dbReference type="PROSITE" id="PS51186"/>
    </source>
</evidence>
<proteinExistence type="predicted"/>
<dbReference type="InterPro" id="IPR051531">
    <property type="entry name" value="N-acetyltransferase"/>
</dbReference>